<dbReference type="CDD" id="cd22343">
    <property type="entry name" value="PDDEXK_lambda_exonuclease-like"/>
    <property type="match status" value="1"/>
</dbReference>
<reference evidence="2 3" key="1">
    <citation type="submission" date="2023-09" db="EMBL/GenBank/DDBJ databases">
        <authorList>
            <person name="Wang M."/>
        </authorList>
    </citation>
    <scope>NUCLEOTIDE SEQUENCE [LARGE SCALE GENOMIC DNA]</scope>
    <source>
        <strain evidence="2">GT-2023</strain>
        <tissue evidence="2">Liver</tissue>
    </source>
</reference>
<protein>
    <recommendedName>
        <fullName evidence="1">YqaJ viral recombinase domain-containing protein</fullName>
    </recommendedName>
</protein>
<comment type="caution">
    <text evidence="2">The sequence shown here is derived from an EMBL/GenBank/DDBJ whole genome shotgun (WGS) entry which is preliminary data.</text>
</comment>
<accession>A0ABR3MV98</accession>
<dbReference type="SUPFAM" id="SSF52980">
    <property type="entry name" value="Restriction endonuclease-like"/>
    <property type="match status" value="1"/>
</dbReference>
<gene>
    <name evidence="2" type="ORF">QQF64_033921</name>
</gene>
<evidence type="ECO:0000313" key="2">
    <source>
        <dbReference type="EMBL" id="KAL1268558.1"/>
    </source>
</evidence>
<organism evidence="2 3">
    <name type="scientific">Cirrhinus molitorella</name>
    <name type="common">mud carp</name>
    <dbReference type="NCBI Taxonomy" id="172907"/>
    <lineage>
        <taxon>Eukaryota</taxon>
        <taxon>Metazoa</taxon>
        <taxon>Chordata</taxon>
        <taxon>Craniata</taxon>
        <taxon>Vertebrata</taxon>
        <taxon>Euteleostomi</taxon>
        <taxon>Actinopterygii</taxon>
        <taxon>Neopterygii</taxon>
        <taxon>Teleostei</taxon>
        <taxon>Ostariophysi</taxon>
        <taxon>Cypriniformes</taxon>
        <taxon>Cyprinidae</taxon>
        <taxon>Labeoninae</taxon>
        <taxon>Labeonini</taxon>
        <taxon>Cirrhinus</taxon>
    </lineage>
</organism>
<dbReference type="Proteomes" id="UP001558613">
    <property type="component" value="Unassembled WGS sequence"/>
</dbReference>
<keyword evidence="3" id="KW-1185">Reference proteome</keyword>
<dbReference type="Gene3D" id="3.90.320.10">
    <property type="match status" value="1"/>
</dbReference>
<dbReference type="EMBL" id="JAYMGO010000009">
    <property type="protein sequence ID" value="KAL1268558.1"/>
    <property type="molecule type" value="Genomic_DNA"/>
</dbReference>
<dbReference type="PANTHER" id="PTHR47526:SF4">
    <property type="entry name" value="SWIM-TYPE DOMAIN-CONTAINING PROTEIN"/>
    <property type="match status" value="1"/>
</dbReference>
<dbReference type="Pfam" id="PF09588">
    <property type="entry name" value="YqaJ"/>
    <property type="match status" value="1"/>
</dbReference>
<evidence type="ECO:0000313" key="3">
    <source>
        <dbReference type="Proteomes" id="UP001558613"/>
    </source>
</evidence>
<proteinExistence type="predicted"/>
<name>A0ABR3MV98_9TELE</name>
<dbReference type="InterPro" id="IPR011604">
    <property type="entry name" value="PDDEXK-like_dom_sf"/>
</dbReference>
<dbReference type="InterPro" id="IPR011335">
    <property type="entry name" value="Restrct_endonuc-II-like"/>
</dbReference>
<feature type="domain" description="YqaJ viral recombinase" evidence="1">
    <location>
        <begin position="91"/>
        <end position="195"/>
    </location>
</feature>
<dbReference type="PANTHER" id="PTHR47526">
    <property type="entry name" value="ATP-DEPENDENT DNA HELICASE"/>
    <property type="match status" value="1"/>
</dbReference>
<sequence>MLHQTKMHEPEPKKSAIPSVIEGHSHRYIPKEMQLDLPTPLSNLYSSAWLEVDLPTLLVESTKVFDDLHLTQQQCLVVEEETREQSKSRVWFDQRAGRVIGSVFSEVARANRPVSLIKRICYPHSSQFSTEATRWGQVNEERARANYISMMQDHHEDFQVQASGFIINPDIPWIGATPDGMVTCTCHGDGILEIK</sequence>
<evidence type="ECO:0000259" key="1">
    <source>
        <dbReference type="Pfam" id="PF09588"/>
    </source>
</evidence>
<dbReference type="InterPro" id="IPR019080">
    <property type="entry name" value="YqaJ_viral_recombinase"/>
</dbReference>